<gene>
    <name evidence="2" type="ORF">THIOM_002922</name>
</gene>
<dbReference type="Pfam" id="PF13304">
    <property type="entry name" value="AAA_21"/>
    <property type="match status" value="1"/>
</dbReference>
<protein>
    <submittedName>
        <fullName evidence="2">SMC domain protein</fullName>
    </submittedName>
</protein>
<keyword evidence="3" id="KW-1185">Reference proteome</keyword>
<dbReference type="Proteomes" id="UP000076962">
    <property type="component" value="Unassembled WGS sequence"/>
</dbReference>
<dbReference type="EMBL" id="LUTY01001721">
    <property type="protein sequence ID" value="OAD21315.1"/>
    <property type="molecule type" value="Genomic_DNA"/>
</dbReference>
<dbReference type="SUPFAM" id="SSF52540">
    <property type="entry name" value="P-loop containing nucleoside triphosphate hydrolases"/>
    <property type="match status" value="1"/>
</dbReference>
<dbReference type="AlphaFoldDB" id="A0A176RZZ1"/>
<dbReference type="GO" id="GO:0005524">
    <property type="term" value="F:ATP binding"/>
    <property type="evidence" value="ECO:0007669"/>
    <property type="project" value="InterPro"/>
</dbReference>
<dbReference type="GO" id="GO:0006302">
    <property type="term" value="P:double-strand break repair"/>
    <property type="evidence" value="ECO:0007669"/>
    <property type="project" value="TreeGrafter"/>
</dbReference>
<evidence type="ECO:0000313" key="3">
    <source>
        <dbReference type="Proteomes" id="UP000076962"/>
    </source>
</evidence>
<feature type="non-terminal residue" evidence="2">
    <location>
        <position position="189"/>
    </location>
</feature>
<dbReference type="PANTHER" id="PTHR32182">
    <property type="entry name" value="DNA REPLICATION AND REPAIR PROTEIN RECF"/>
    <property type="match status" value="1"/>
</dbReference>
<dbReference type="GO" id="GO:0000731">
    <property type="term" value="P:DNA synthesis involved in DNA repair"/>
    <property type="evidence" value="ECO:0007669"/>
    <property type="project" value="TreeGrafter"/>
</dbReference>
<dbReference type="PANTHER" id="PTHR32182:SF22">
    <property type="entry name" value="ATP-DEPENDENT ENDONUCLEASE, OLD FAMILY-RELATED"/>
    <property type="match status" value="1"/>
</dbReference>
<feature type="domain" description="ATPase AAA-type core" evidence="1">
    <location>
        <begin position="25"/>
        <end position="108"/>
    </location>
</feature>
<proteinExistence type="predicted"/>
<dbReference type="GO" id="GO:0016887">
    <property type="term" value="F:ATP hydrolysis activity"/>
    <property type="evidence" value="ECO:0007669"/>
    <property type="project" value="InterPro"/>
</dbReference>
<dbReference type="InterPro" id="IPR003959">
    <property type="entry name" value="ATPase_AAA_core"/>
</dbReference>
<evidence type="ECO:0000313" key="2">
    <source>
        <dbReference type="EMBL" id="OAD21315.1"/>
    </source>
</evidence>
<sequence length="189" mass="21497">MSIQYLKISNFKSIDSLELRNINDFSVFAGANGSGKSNFFDALDFVSRFIRFGLTDALRGHGGFDNIHSVKRLENEARRFEFEIECILPDDSTSAQYKYRLVIQALDTEPEINEQLFIDEKPAITRALDPVDYSVLFTFPRSPLSTLLKNVRVYRIEPFGASAPDQSDQDSSLLKRNGHNLPSVLKRLE</sequence>
<dbReference type="Gene3D" id="3.40.50.300">
    <property type="entry name" value="P-loop containing nucleotide triphosphate hydrolases"/>
    <property type="match status" value="1"/>
</dbReference>
<reference evidence="2 3" key="1">
    <citation type="submission" date="2016-05" db="EMBL/GenBank/DDBJ databases">
        <title>Single-cell genome of chain-forming Candidatus Thiomargarita nelsonii and comparison to other large sulfur-oxidizing bacteria.</title>
        <authorList>
            <person name="Winkel M."/>
            <person name="Salman V."/>
            <person name="Woyke T."/>
            <person name="Schulz-Vogt H."/>
            <person name="Richter M."/>
            <person name="Flood B."/>
            <person name="Bailey J."/>
            <person name="Amann R."/>
            <person name="Mussmann M."/>
        </authorList>
    </citation>
    <scope>NUCLEOTIDE SEQUENCE [LARGE SCALE GENOMIC DNA]</scope>
    <source>
        <strain evidence="2 3">THI036</strain>
    </source>
</reference>
<comment type="caution">
    <text evidence="2">The sequence shown here is derived from an EMBL/GenBank/DDBJ whole genome shotgun (WGS) entry which is preliminary data.</text>
</comment>
<accession>A0A176RZZ1</accession>
<evidence type="ECO:0000259" key="1">
    <source>
        <dbReference type="Pfam" id="PF13304"/>
    </source>
</evidence>
<organism evidence="2 3">
    <name type="scientific">Candidatus Thiomargarita nelsonii</name>
    <dbReference type="NCBI Taxonomy" id="1003181"/>
    <lineage>
        <taxon>Bacteria</taxon>
        <taxon>Pseudomonadati</taxon>
        <taxon>Pseudomonadota</taxon>
        <taxon>Gammaproteobacteria</taxon>
        <taxon>Thiotrichales</taxon>
        <taxon>Thiotrichaceae</taxon>
        <taxon>Thiomargarita</taxon>
    </lineage>
</organism>
<dbReference type="InterPro" id="IPR027417">
    <property type="entry name" value="P-loop_NTPase"/>
</dbReference>
<name>A0A176RZZ1_9GAMM</name>